<proteinExistence type="predicted"/>
<name>A0A8S9TNH9_PHYIN</name>
<comment type="caution">
    <text evidence="1">The sequence shown here is derived from an EMBL/GenBank/DDBJ whole genome shotgun (WGS) entry which is preliminary data.</text>
</comment>
<dbReference type="Proteomes" id="UP000704712">
    <property type="component" value="Unassembled WGS sequence"/>
</dbReference>
<dbReference type="AlphaFoldDB" id="A0A8S9TNH9"/>
<protein>
    <submittedName>
        <fullName evidence="1">Uncharacterized protein</fullName>
    </submittedName>
</protein>
<gene>
    <name evidence="1" type="ORF">GN958_ATG22560</name>
</gene>
<dbReference type="EMBL" id="JAACNO010003146">
    <property type="protein sequence ID" value="KAF4128259.1"/>
    <property type="molecule type" value="Genomic_DNA"/>
</dbReference>
<evidence type="ECO:0000313" key="2">
    <source>
        <dbReference type="Proteomes" id="UP000704712"/>
    </source>
</evidence>
<organism evidence="1 2">
    <name type="scientific">Phytophthora infestans</name>
    <name type="common">Potato late blight agent</name>
    <name type="synonym">Botrytis infestans</name>
    <dbReference type="NCBI Taxonomy" id="4787"/>
    <lineage>
        <taxon>Eukaryota</taxon>
        <taxon>Sar</taxon>
        <taxon>Stramenopiles</taxon>
        <taxon>Oomycota</taxon>
        <taxon>Peronosporomycetes</taxon>
        <taxon>Peronosporales</taxon>
        <taxon>Peronosporaceae</taxon>
        <taxon>Phytophthora</taxon>
    </lineage>
</organism>
<evidence type="ECO:0000313" key="1">
    <source>
        <dbReference type="EMBL" id="KAF4128259.1"/>
    </source>
</evidence>
<sequence>MAYEYDICDIAGDENVYADLLSRWGSTLQKIRAIHLVPYEYSPTLNDDFQWPSTAEILQCQLSEPRSDGLALSPDNHAVLRVADGFRVGLVAATPAVYRGPLWSCRPKGYGYNAV</sequence>
<accession>A0A8S9TNH9</accession>
<reference evidence="1" key="1">
    <citation type="submission" date="2020-03" db="EMBL/GenBank/DDBJ databases">
        <title>Hybrid Assembly of Korean Phytophthora infestans isolates.</title>
        <authorList>
            <person name="Prokchorchik M."/>
            <person name="Lee Y."/>
            <person name="Seo J."/>
            <person name="Cho J.-H."/>
            <person name="Park Y.-E."/>
            <person name="Jang D.-C."/>
            <person name="Im J.-S."/>
            <person name="Choi J.-G."/>
            <person name="Park H.-J."/>
            <person name="Lee G.-B."/>
            <person name="Lee Y.-G."/>
            <person name="Hong S.-Y."/>
            <person name="Cho K."/>
            <person name="Sohn K.H."/>
        </authorList>
    </citation>
    <scope>NUCLEOTIDE SEQUENCE</scope>
    <source>
        <strain evidence="1">KR_2_A2</strain>
    </source>
</reference>